<reference evidence="3" key="1">
    <citation type="submission" date="2023-01" db="EMBL/GenBank/DDBJ databases">
        <title>Genome assembly of the deep-sea coral Lophelia pertusa.</title>
        <authorList>
            <person name="Herrera S."/>
            <person name="Cordes E."/>
        </authorList>
    </citation>
    <scope>NUCLEOTIDE SEQUENCE</scope>
    <source>
        <strain evidence="3">USNM1676648</strain>
        <tissue evidence="3">Polyp</tissue>
    </source>
</reference>
<keyword evidence="2" id="KW-0472">Membrane</keyword>
<dbReference type="AlphaFoldDB" id="A0A9X0CZ08"/>
<feature type="transmembrane region" description="Helical" evidence="2">
    <location>
        <begin position="356"/>
        <end position="383"/>
    </location>
</feature>
<proteinExistence type="predicted"/>
<keyword evidence="2" id="KW-1133">Transmembrane helix</keyword>
<organism evidence="3 4">
    <name type="scientific">Desmophyllum pertusum</name>
    <dbReference type="NCBI Taxonomy" id="174260"/>
    <lineage>
        <taxon>Eukaryota</taxon>
        <taxon>Metazoa</taxon>
        <taxon>Cnidaria</taxon>
        <taxon>Anthozoa</taxon>
        <taxon>Hexacorallia</taxon>
        <taxon>Scleractinia</taxon>
        <taxon>Caryophylliina</taxon>
        <taxon>Caryophylliidae</taxon>
        <taxon>Desmophyllum</taxon>
    </lineage>
</organism>
<keyword evidence="4" id="KW-1185">Reference proteome</keyword>
<dbReference type="Proteomes" id="UP001163046">
    <property type="component" value="Unassembled WGS sequence"/>
</dbReference>
<evidence type="ECO:0000256" key="2">
    <source>
        <dbReference type="SAM" id="Phobius"/>
    </source>
</evidence>
<dbReference type="EMBL" id="MU826352">
    <property type="protein sequence ID" value="KAJ7380711.1"/>
    <property type="molecule type" value="Genomic_DNA"/>
</dbReference>
<gene>
    <name evidence="3" type="ORF">OS493_007081</name>
</gene>
<feature type="transmembrane region" description="Helical" evidence="2">
    <location>
        <begin position="403"/>
        <end position="421"/>
    </location>
</feature>
<protein>
    <submittedName>
        <fullName evidence="3">Uncharacterized protein</fullName>
    </submittedName>
</protein>
<name>A0A9X0CZ08_9CNID</name>
<comment type="caution">
    <text evidence="3">The sequence shown here is derived from an EMBL/GenBank/DDBJ whole genome shotgun (WGS) entry which is preliminary data.</text>
</comment>
<keyword evidence="2" id="KW-0812">Transmembrane</keyword>
<feature type="compositionally biased region" description="Polar residues" evidence="1">
    <location>
        <begin position="26"/>
        <end position="35"/>
    </location>
</feature>
<evidence type="ECO:0000313" key="4">
    <source>
        <dbReference type="Proteomes" id="UP001163046"/>
    </source>
</evidence>
<sequence>MEEICCLSESSEDTGTLANKTDESSTEISDNNSKSNSEHDFKSLRTKLYLLEHSLEEQRVTCNYLREERDEAVTRNRLLKREVEELHREVYTGKTRSSPELQQHERSGNYDTGPLEEDESVVSCILALPWIMVRGLVNRVALFVWWTGAWANEGLGFLRIENKWVELQRLKYELEEDNSRLGNQVYALQELLTEKEVEIVRQIERNKDLTNRLDTKCGIFADKKNPVDKMSKHIHAIATFTDSLSEEIERIKTTMDRRLVQFERVHRDIGRLTEGQRLLEVAEKDLEKKVENLADATTHDCRCYNAESLHKITGDTKSDTEKEVLAINVASQTPSVPREEDKSKVKASRRKRSRFCGIWCSFRAVIVFLFTFLVTGVVFHFILVSSSLRLPSVPVEEFYGVDLFALWSYFINWLFCLLVTGF</sequence>
<dbReference type="OrthoDB" id="5964458at2759"/>
<evidence type="ECO:0000313" key="3">
    <source>
        <dbReference type="EMBL" id="KAJ7380711.1"/>
    </source>
</evidence>
<accession>A0A9X0CZ08</accession>
<feature type="region of interest" description="Disordered" evidence="1">
    <location>
        <begin position="90"/>
        <end position="115"/>
    </location>
</feature>
<evidence type="ECO:0000256" key="1">
    <source>
        <dbReference type="SAM" id="MobiDB-lite"/>
    </source>
</evidence>
<feature type="region of interest" description="Disordered" evidence="1">
    <location>
        <begin position="1"/>
        <end position="38"/>
    </location>
</feature>